<sequence length="57" mass="6152">MSDAFLRAIEPFLAVNDFPRAQHETAVNNALLFLASDRAGPVTMADLYVDGGATLWA</sequence>
<dbReference type="Proteomes" id="UP001223420">
    <property type="component" value="Unassembled WGS sequence"/>
</dbReference>
<dbReference type="SUPFAM" id="SSF51735">
    <property type="entry name" value="NAD(P)-binding Rossmann-fold domains"/>
    <property type="match status" value="1"/>
</dbReference>
<name>A0AAJ1TZP7_9HYPH</name>
<dbReference type="Gene3D" id="3.40.50.720">
    <property type="entry name" value="NAD(P)-binding Rossmann-like Domain"/>
    <property type="match status" value="1"/>
</dbReference>
<dbReference type="InterPro" id="IPR036291">
    <property type="entry name" value="NAD(P)-bd_dom_sf"/>
</dbReference>
<organism evidence="1 2">
    <name type="scientific">Methylobacterium brachiatum</name>
    <dbReference type="NCBI Taxonomy" id="269660"/>
    <lineage>
        <taxon>Bacteria</taxon>
        <taxon>Pseudomonadati</taxon>
        <taxon>Pseudomonadota</taxon>
        <taxon>Alphaproteobacteria</taxon>
        <taxon>Hyphomicrobiales</taxon>
        <taxon>Methylobacteriaceae</taxon>
        <taxon>Methylobacterium</taxon>
    </lineage>
</organism>
<evidence type="ECO:0000313" key="1">
    <source>
        <dbReference type="EMBL" id="MDQ0546572.1"/>
    </source>
</evidence>
<dbReference type="AlphaFoldDB" id="A0AAJ1TZP7"/>
<dbReference type="RefSeq" id="WP_370881405.1">
    <property type="nucleotide sequence ID" value="NZ_JAJALK010000016.1"/>
</dbReference>
<gene>
    <name evidence="1" type="ORF">QO001_005524</name>
</gene>
<reference evidence="1" key="1">
    <citation type="submission" date="2023-07" db="EMBL/GenBank/DDBJ databases">
        <title>Genomic Encyclopedia of Type Strains, Phase IV (KMG-IV): sequencing the most valuable type-strain genomes for metagenomic binning, comparative biology and taxonomic classification.</title>
        <authorList>
            <person name="Goeker M."/>
        </authorList>
    </citation>
    <scope>NUCLEOTIDE SEQUENCE</scope>
    <source>
        <strain evidence="1">DSM 19569</strain>
    </source>
</reference>
<evidence type="ECO:0000313" key="2">
    <source>
        <dbReference type="Proteomes" id="UP001223420"/>
    </source>
</evidence>
<accession>A0AAJ1TZP7</accession>
<dbReference type="EMBL" id="JAUSWL010000015">
    <property type="protein sequence ID" value="MDQ0546572.1"/>
    <property type="molecule type" value="Genomic_DNA"/>
</dbReference>
<protein>
    <submittedName>
        <fullName evidence="1">Enoyl-[acyl-carrier-protein] reductase (NADH)</fullName>
    </submittedName>
</protein>
<proteinExistence type="predicted"/>
<comment type="caution">
    <text evidence="1">The sequence shown here is derived from an EMBL/GenBank/DDBJ whole genome shotgun (WGS) entry which is preliminary data.</text>
</comment>